<comment type="similarity">
    <text evidence="1">Belongs to the TrhO family.</text>
</comment>
<comment type="caution">
    <text evidence="3">The sequence shown here is derived from an EMBL/GenBank/DDBJ whole genome shotgun (WGS) entry which is preliminary data.</text>
</comment>
<accession>A0A6B0XZA1</accession>
<keyword evidence="1" id="KW-0560">Oxidoreductase</keyword>
<organism evidence="3">
    <name type="scientific">Boseongicola sp. SB0664_bin_43</name>
    <dbReference type="NCBI Taxonomy" id="2604844"/>
    <lineage>
        <taxon>Bacteria</taxon>
        <taxon>Pseudomonadati</taxon>
        <taxon>Pseudomonadota</taxon>
        <taxon>Alphaproteobacteria</taxon>
        <taxon>Rhodobacterales</taxon>
        <taxon>Paracoccaceae</taxon>
        <taxon>Boseongicola</taxon>
    </lineage>
</organism>
<dbReference type="GO" id="GO:0016705">
    <property type="term" value="F:oxidoreductase activity, acting on paired donors, with incorporation or reduction of molecular oxygen"/>
    <property type="evidence" value="ECO:0007669"/>
    <property type="project" value="UniProtKB-UniRule"/>
</dbReference>
<dbReference type="Gene3D" id="3.30.70.100">
    <property type="match status" value="1"/>
</dbReference>
<evidence type="ECO:0000259" key="2">
    <source>
        <dbReference type="PROSITE" id="PS50206"/>
    </source>
</evidence>
<keyword evidence="3" id="KW-0808">Transferase</keyword>
<dbReference type="PANTHER" id="PTHR43268:SF3">
    <property type="entry name" value="RHODANESE-LIKE DOMAIN-CONTAINING PROTEIN 7-RELATED"/>
    <property type="match status" value="1"/>
</dbReference>
<comment type="catalytic activity">
    <reaction evidence="1">
        <text>uridine(34) in tRNA + AH2 + O2 = 5-hydroxyuridine(34) in tRNA + A + H2O</text>
        <dbReference type="Rhea" id="RHEA:64224"/>
        <dbReference type="Rhea" id="RHEA-COMP:11727"/>
        <dbReference type="Rhea" id="RHEA-COMP:13381"/>
        <dbReference type="ChEBI" id="CHEBI:13193"/>
        <dbReference type="ChEBI" id="CHEBI:15377"/>
        <dbReference type="ChEBI" id="CHEBI:15379"/>
        <dbReference type="ChEBI" id="CHEBI:17499"/>
        <dbReference type="ChEBI" id="CHEBI:65315"/>
        <dbReference type="ChEBI" id="CHEBI:136877"/>
    </reaction>
</comment>
<dbReference type="SUPFAM" id="SSF52821">
    <property type="entry name" value="Rhodanese/Cell cycle control phosphatase"/>
    <property type="match status" value="1"/>
</dbReference>
<dbReference type="CDD" id="cd01518">
    <property type="entry name" value="RHOD_YceA"/>
    <property type="match status" value="1"/>
</dbReference>
<dbReference type="AlphaFoldDB" id="A0A6B0XZA1"/>
<dbReference type="InterPro" id="IPR040503">
    <property type="entry name" value="TRHO_N"/>
</dbReference>
<dbReference type="Pfam" id="PF00581">
    <property type="entry name" value="Rhodanese"/>
    <property type="match status" value="1"/>
</dbReference>
<dbReference type="InterPro" id="IPR001763">
    <property type="entry name" value="Rhodanese-like_dom"/>
</dbReference>
<dbReference type="HAMAP" id="MF_00469">
    <property type="entry name" value="TrhO"/>
    <property type="match status" value="1"/>
</dbReference>
<reference evidence="3" key="1">
    <citation type="submission" date="2019-09" db="EMBL/GenBank/DDBJ databases">
        <title>Characterisation of the sponge microbiome using genome-centric metagenomics.</title>
        <authorList>
            <person name="Engelberts J.P."/>
            <person name="Robbins S.J."/>
            <person name="De Goeij J.M."/>
            <person name="Aranda M."/>
            <person name="Bell S.C."/>
            <person name="Webster N.S."/>
        </authorList>
    </citation>
    <scope>NUCLEOTIDE SEQUENCE</scope>
    <source>
        <strain evidence="3">SB0664_bin_43</strain>
    </source>
</reference>
<comment type="function">
    <text evidence="1">Catalyzes oxygen-dependent 5-hydroxyuridine (ho5U) modification at position 34 in tRNAs.</text>
</comment>
<proteinExistence type="inferred from homology"/>
<evidence type="ECO:0000313" key="3">
    <source>
        <dbReference type="EMBL" id="MXY32962.1"/>
    </source>
</evidence>
<dbReference type="PROSITE" id="PS50206">
    <property type="entry name" value="RHODANESE_3"/>
    <property type="match status" value="1"/>
</dbReference>
<dbReference type="EC" id="1.14.-.-" evidence="1"/>
<dbReference type="Pfam" id="PF17773">
    <property type="entry name" value="UPF0176_N"/>
    <property type="match status" value="1"/>
</dbReference>
<gene>
    <name evidence="1" type="primary">trhO</name>
    <name evidence="3" type="ORF">F4Y60_02495</name>
</gene>
<dbReference type="NCBIfam" id="NF001136">
    <property type="entry name" value="PRK00142.1-4"/>
    <property type="match status" value="1"/>
</dbReference>
<dbReference type="Gene3D" id="3.40.250.10">
    <property type="entry name" value="Rhodanese-like domain"/>
    <property type="match status" value="1"/>
</dbReference>
<dbReference type="SMART" id="SM00450">
    <property type="entry name" value="RHOD"/>
    <property type="match status" value="1"/>
</dbReference>
<sequence>MTVVASFYKFACLGDPARFKPLLLEVASRQAVRGTVLLAREGVNGTIAGSRKGIASVIEQVRTLPGCDDMDWRESTATAMPFPRLKVRLKREIVTMGQPGIDPASRAGTYVRPADWNSLITREDVAVIDTRNEYEVGIGAFEGATDPGTARFRDFPAWWDANGHRFGGRKVAMYCTGGIRCEKATNYLLSQGVEEVYHLKGGILGYLEEVPEEESLWHGECFVFDQRVSVCHGLKEGSYGLCHACRRPLGSDVRESADYEPGVSCPGCVGECSDVDRGRFRERQRQIELARSRGMQHIGQG</sequence>
<protein>
    <recommendedName>
        <fullName evidence="1">tRNA uridine(34) hydroxylase</fullName>
        <ecNumber evidence="1">1.14.-.-</ecNumber>
    </recommendedName>
    <alternativeName>
        <fullName evidence="1">tRNA hydroxylation protein O</fullName>
    </alternativeName>
</protein>
<keyword evidence="1" id="KW-0819">tRNA processing</keyword>
<feature type="domain" description="Rhodanese" evidence="2">
    <location>
        <begin position="121"/>
        <end position="215"/>
    </location>
</feature>
<dbReference type="GO" id="GO:0006400">
    <property type="term" value="P:tRNA modification"/>
    <property type="evidence" value="ECO:0007669"/>
    <property type="project" value="UniProtKB-UniRule"/>
</dbReference>
<dbReference type="InterPro" id="IPR020936">
    <property type="entry name" value="TrhO"/>
</dbReference>
<dbReference type="GO" id="GO:0016740">
    <property type="term" value="F:transferase activity"/>
    <property type="evidence" value="ECO:0007669"/>
    <property type="project" value="UniProtKB-KW"/>
</dbReference>
<dbReference type="EMBL" id="VXRY01000097">
    <property type="protein sequence ID" value="MXY32962.1"/>
    <property type="molecule type" value="Genomic_DNA"/>
</dbReference>
<name>A0A6B0XZA1_9RHOB</name>
<dbReference type="InterPro" id="IPR036873">
    <property type="entry name" value="Rhodanese-like_dom_sf"/>
</dbReference>
<dbReference type="PANTHER" id="PTHR43268">
    <property type="entry name" value="THIOSULFATE SULFURTRANSFERASE/RHODANESE-LIKE DOMAIN-CONTAINING PROTEIN 2"/>
    <property type="match status" value="1"/>
</dbReference>
<evidence type="ECO:0000256" key="1">
    <source>
        <dbReference type="HAMAP-Rule" id="MF_00469"/>
    </source>
</evidence>